<accession>A0AAN9SUG7</accession>
<dbReference type="InterPro" id="IPR004468">
    <property type="entry name" value="CTP_synthase"/>
</dbReference>
<dbReference type="PANTHER" id="PTHR11550">
    <property type="entry name" value="CTP SYNTHASE"/>
    <property type="match status" value="1"/>
</dbReference>
<evidence type="ECO:0000313" key="1">
    <source>
        <dbReference type="EMBL" id="KAK7400564.1"/>
    </source>
</evidence>
<keyword evidence="2" id="KW-1185">Reference proteome</keyword>
<dbReference type="GO" id="GO:0006241">
    <property type="term" value="P:CTP biosynthetic process"/>
    <property type="evidence" value="ECO:0007669"/>
    <property type="project" value="TreeGrafter"/>
</dbReference>
<proteinExistence type="predicted"/>
<dbReference type="AlphaFoldDB" id="A0AAN9SUG7"/>
<gene>
    <name evidence="1" type="ORF">VNO78_11774</name>
</gene>
<organism evidence="1 2">
    <name type="scientific">Psophocarpus tetragonolobus</name>
    <name type="common">Winged bean</name>
    <name type="synonym">Dolichos tetragonolobus</name>
    <dbReference type="NCBI Taxonomy" id="3891"/>
    <lineage>
        <taxon>Eukaryota</taxon>
        <taxon>Viridiplantae</taxon>
        <taxon>Streptophyta</taxon>
        <taxon>Embryophyta</taxon>
        <taxon>Tracheophyta</taxon>
        <taxon>Spermatophyta</taxon>
        <taxon>Magnoliopsida</taxon>
        <taxon>eudicotyledons</taxon>
        <taxon>Gunneridae</taxon>
        <taxon>Pentapetalae</taxon>
        <taxon>rosids</taxon>
        <taxon>fabids</taxon>
        <taxon>Fabales</taxon>
        <taxon>Fabaceae</taxon>
        <taxon>Papilionoideae</taxon>
        <taxon>50 kb inversion clade</taxon>
        <taxon>NPAAA clade</taxon>
        <taxon>indigoferoid/millettioid clade</taxon>
        <taxon>Phaseoleae</taxon>
        <taxon>Psophocarpus</taxon>
    </lineage>
</organism>
<dbReference type="GO" id="GO:0003883">
    <property type="term" value="F:CTP synthase activity"/>
    <property type="evidence" value="ECO:0007669"/>
    <property type="project" value="InterPro"/>
</dbReference>
<evidence type="ECO:0000313" key="2">
    <source>
        <dbReference type="Proteomes" id="UP001386955"/>
    </source>
</evidence>
<dbReference type="InterPro" id="IPR029062">
    <property type="entry name" value="Class_I_gatase-like"/>
</dbReference>
<name>A0AAN9SUG7_PSOTE</name>
<protein>
    <submittedName>
        <fullName evidence="1">Uncharacterized protein</fullName>
    </submittedName>
</protein>
<dbReference type="EMBL" id="JAYMYS010000003">
    <property type="protein sequence ID" value="KAK7400564.1"/>
    <property type="molecule type" value="Genomic_DNA"/>
</dbReference>
<reference evidence="1 2" key="1">
    <citation type="submission" date="2024-01" db="EMBL/GenBank/DDBJ databases">
        <title>The genomes of 5 underutilized Papilionoideae crops provide insights into root nodulation and disease resistanc.</title>
        <authorList>
            <person name="Jiang F."/>
        </authorList>
    </citation>
    <scope>NUCLEOTIDE SEQUENCE [LARGE SCALE GENOMIC DNA]</scope>
    <source>
        <strain evidence="1">DUOXIRENSHENG_FW03</strain>
        <tissue evidence="1">Leaves</tissue>
    </source>
</reference>
<sequence>MFTLAHSLSRPDIRSRGSCTSTHLSASSLNLQKLSVSVQTFYCFTEKTDKDSMKHKPKLYKSSRTRAPRCYISNGTCLIVVKKRREGILWGIYYFVEYQEPHLEEWTGRAESSDLLREPVRIALKLVVDGIPASNLESTTAKENSEAYKAAWKLLKGADEILVPGGFGDRGVLGKIILQLNMPAKIRFHSLAFVLECRLLS</sequence>
<dbReference type="Gene3D" id="3.40.50.880">
    <property type="match status" value="1"/>
</dbReference>
<dbReference type="PANTHER" id="PTHR11550:SF34">
    <property type="entry name" value="CTP SYNTHASE"/>
    <property type="match status" value="1"/>
</dbReference>
<dbReference type="GO" id="GO:0019856">
    <property type="term" value="P:pyrimidine nucleobase biosynthetic process"/>
    <property type="evidence" value="ECO:0007669"/>
    <property type="project" value="TreeGrafter"/>
</dbReference>
<dbReference type="GO" id="GO:0042802">
    <property type="term" value="F:identical protein binding"/>
    <property type="evidence" value="ECO:0007669"/>
    <property type="project" value="TreeGrafter"/>
</dbReference>
<comment type="caution">
    <text evidence="1">The sequence shown here is derived from an EMBL/GenBank/DDBJ whole genome shotgun (WGS) entry which is preliminary data.</text>
</comment>
<dbReference type="Proteomes" id="UP001386955">
    <property type="component" value="Unassembled WGS sequence"/>
</dbReference>